<accession>A0A7R8URD9</accession>
<evidence type="ECO:0000313" key="1">
    <source>
        <dbReference type="EMBL" id="CAD7085611.1"/>
    </source>
</evidence>
<name>A0A7R8URD9_HERIL</name>
<protein>
    <submittedName>
        <fullName evidence="1">Uncharacterized protein</fullName>
    </submittedName>
</protein>
<organism evidence="1 2">
    <name type="scientific">Hermetia illucens</name>
    <name type="common">Black soldier fly</name>
    <dbReference type="NCBI Taxonomy" id="343691"/>
    <lineage>
        <taxon>Eukaryota</taxon>
        <taxon>Metazoa</taxon>
        <taxon>Ecdysozoa</taxon>
        <taxon>Arthropoda</taxon>
        <taxon>Hexapoda</taxon>
        <taxon>Insecta</taxon>
        <taxon>Pterygota</taxon>
        <taxon>Neoptera</taxon>
        <taxon>Endopterygota</taxon>
        <taxon>Diptera</taxon>
        <taxon>Brachycera</taxon>
        <taxon>Stratiomyomorpha</taxon>
        <taxon>Stratiomyidae</taxon>
        <taxon>Hermetiinae</taxon>
        <taxon>Hermetia</taxon>
    </lineage>
</organism>
<keyword evidence="2" id="KW-1185">Reference proteome</keyword>
<dbReference type="AlphaFoldDB" id="A0A7R8URD9"/>
<sequence length="106" mass="11924">MTKTGPEVLEIFKSVFKPSEADLCGCTGKKLNLVPPFHPGVVAVADEDELETFGKNMEPEFKITSKGANYFLGLKITQYKEHIKISQYAKKILRLQPNLIAHVQEF</sequence>
<evidence type="ECO:0000313" key="2">
    <source>
        <dbReference type="Proteomes" id="UP000594454"/>
    </source>
</evidence>
<reference evidence="1 2" key="1">
    <citation type="submission" date="2020-11" db="EMBL/GenBank/DDBJ databases">
        <authorList>
            <person name="Wallbank WR R."/>
            <person name="Pardo Diaz C."/>
            <person name="Kozak K."/>
            <person name="Martin S."/>
            <person name="Jiggins C."/>
            <person name="Moest M."/>
            <person name="Warren A I."/>
            <person name="Generalovic N T."/>
            <person name="Byers J.R.P. K."/>
            <person name="Montejo-Kovacevich G."/>
            <person name="Yen C E."/>
        </authorList>
    </citation>
    <scope>NUCLEOTIDE SEQUENCE [LARGE SCALE GENOMIC DNA]</scope>
</reference>
<gene>
    <name evidence="1" type="ORF">HERILL_LOCUS8440</name>
</gene>
<proteinExistence type="predicted"/>
<dbReference type="EMBL" id="LR899011">
    <property type="protein sequence ID" value="CAD7085611.1"/>
    <property type="molecule type" value="Genomic_DNA"/>
</dbReference>
<dbReference type="InParanoid" id="A0A7R8URD9"/>
<dbReference type="Proteomes" id="UP000594454">
    <property type="component" value="Chromosome 3"/>
</dbReference>